<evidence type="ECO:0000256" key="4">
    <source>
        <dbReference type="SAM" id="MobiDB-lite"/>
    </source>
</evidence>
<dbReference type="InterPro" id="IPR036856">
    <property type="entry name" value="Ald_Oxase/Xan_DH_a/b_sf"/>
</dbReference>
<feature type="region of interest" description="Disordered" evidence="4">
    <location>
        <begin position="738"/>
        <end position="768"/>
    </location>
</feature>
<keyword evidence="2" id="KW-0560">Oxidoreductase</keyword>
<evidence type="ECO:0000313" key="6">
    <source>
        <dbReference type="EMBL" id="TWG79199.1"/>
    </source>
</evidence>
<dbReference type="Pfam" id="PF20256">
    <property type="entry name" value="MoCoBD_2"/>
    <property type="match status" value="1"/>
</dbReference>
<dbReference type="EMBL" id="VLJN01000065">
    <property type="protein sequence ID" value="TWG79199.1"/>
    <property type="molecule type" value="Genomic_DNA"/>
</dbReference>
<dbReference type="InterPro" id="IPR027051">
    <property type="entry name" value="XdhC_Rossmann_dom"/>
</dbReference>
<accession>A0A562B2D0</accession>
<dbReference type="InterPro" id="IPR014308">
    <property type="entry name" value="Xanthine_DH_XdhC"/>
</dbReference>
<evidence type="ECO:0000256" key="3">
    <source>
        <dbReference type="ARBA" id="ARBA00053029"/>
    </source>
</evidence>
<protein>
    <submittedName>
        <fullName evidence="6">Xanthine dehydrogenase molybdenum binding subunit apoprotein</fullName>
    </submittedName>
</protein>
<dbReference type="SMART" id="SM01008">
    <property type="entry name" value="Ald_Xan_dh_C"/>
    <property type="match status" value="1"/>
</dbReference>
<proteinExistence type="predicted"/>
<dbReference type="Pfam" id="PF02625">
    <property type="entry name" value="XdhC_CoxI"/>
    <property type="match status" value="1"/>
</dbReference>
<comment type="caution">
    <text evidence="6">The sequence shown here is derived from an EMBL/GenBank/DDBJ whole genome shotgun (WGS) entry which is preliminary data.</text>
</comment>
<organism evidence="6 7">
    <name type="scientific">Cupriavidus gilardii J11</name>
    <dbReference type="NCBI Taxonomy" id="936133"/>
    <lineage>
        <taxon>Bacteria</taxon>
        <taxon>Pseudomonadati</taxon>
        <taxon>Pseudomonadota</taxon>
        <taxon>Betaproteobacteria</taxon>
        <taxon>Burkholderiales</taxon>
        <taxon>Burkholderiaceae</taxon>
        <taxon>Cupriavidus</taxon>
    </lineage>
</organism>
<dbReference type="GO" id="GO:0030151">
    <property type="term" value="F:molybdenum ion binding"/>
    <property type="evidence" value="ECO:0007669"/>
    <property type="project" value="InterPro"/>
</dbReference>
<dbReference type="InterPro" id="IPR014309">
    <property type="entry name" value="Xanthine_DH_Mopterin-bd_su"/>
</dbReference>
<dbReference type="Pfam" id="PF13478">
    <property type="entry name" value="XdhC_C"/>
    <property type="match status" value="1"/>
</dbReference>
<feature type="domain" description="Aldehyde oxidase/xanthine dehydrogenase a/b hammerhead" evidence="5">
    <location>
        <begin position="53"/>
        <end position="160"/>
    </location>
</feature>
<dbReference type="PANTHER" id="PTHR11908">
    <property type="entry name" value="XANTHINE DEHYDROGENASE"/>
    <property type="match status" value="1"/>
</dbReference>
<dbReference type="Gene3D" id="3.30.365.10">
    <property type="entry name" value="Aldehyde oxidase/xanthine dehydrogenase, molybdopterin binding domain"/>
    <property type="match status" value="3"/>
</dbReference>
<keyword evidence="1" id="KW-0500">Molybdenum</keyword>
<gene>
    <name evidence="6" type="ORF">L602_000700000150</name>
</gene>
<dbReference type="SUPFAM" id="SSF54665">
    <property type="entry name" value="CO dehydrogenase molybdoprotein N-domain-like"/>
    <property type="match status" value="1"/>
</dbReference>
<dbReference type="InterPro" id="IPR003777">
    <property type="entry name" value="XdhC_CoxI"/>
</dbReference>
<dbReference type="GO" id="GO:0005506">
    <property type="term" value="F:iron ion binding"/>
    <property type="evidence" value="ECO:0007669"/>
    <property type="project" value="InterPro"/>
</dbReference>
<dbReference type="Pfam" id="PF01315">
    <property type="entry name" value="Ald_Xan_dh_C"/>
    <property type="match status" value="1"/>
</dbReference>
<dbReference type="PANTHER" id="PTHR11908:SF132">
    <property type="entry name" value="ALDEHYDE OXIDASE 1-RELATED"/>
    <property type="match status" value="1"/>
</dbReference>
<evidence type="ECO:0000256" key="1">
    <source>
        <dbReference type="ARBA" id="ARBA00022505"/>
    </source>
</evidence>
<keyword evidence="7" id="KW-1185">Reference proteome</keyword>
<dbReference type="InterPro" id="IPR037165">
    <property type="entry name" value="AldOxase/xan_DH_Mopterin-bd_sf"/>
</dbReference>
<dbReference type="InterPro" id="IPR008274">
    <property type="entry name" value="AldOxase/xan_DH_MoCoBD1"/>
</dbReference>
<dbReference type="InterPro" id="IPR046867">
    <property type="entry name" value="AldOxase/xan_DH_MoCoBD2"/>
</dbReference>
<sequence>MNKQTEAFLLEPDVGAGAVAPAAVPDRAEHIAAGAAPVIGVSRPHESAHLHVAGTATYTDDIPELAGTLHAALGMSARPHARIRSLGLDKVRAAPGVVAVLTAHDIPGVNDCGPILHDDPILARDTVQFVGQPMFLVIAASHDDARRAARLATVDYEDLPAVLTPEAAHAAASYVLPPMHLQRGEPDARLATAAHRDSGRIRLGGQEQFYLEGQIAYAVPKENDGMHVWCSTQHPTEMQHAVAHMLGWQAHQVLVECRRMGGGFGGKESQSALFACCAALAAWKLMCPVKLRPDRDDDMMITGKRHDFVFDYAVGHDDDGRIDAVSVEMVSRAGFSADLSGPVMTRAICHFDNAYWLPHVRIDGYCARTNTQSNTAFRGFGGPQGAFAMEYILDNIARTVGRDPLDVRLANLYGKTQRNVTPYGQTVEDNVLPELLDELVGSSEYHARREATRAFNAASPVLKKGIALTPVKFGISFNVAHFNQAGALVHVYNDGSVLVNHGGTEMGQGLNTKVAMVVAHELGIRLERVRVTATDTSKIANTSATAASTGSDLNGKAAQDAARQIREVAGRRLVVQWRAGAGVPAGAAGRLRRARGRRECRERALRRRSGGGRGASPGLCRAGAPRLCRARAAMVRRFLRDSQAALGPEQAARPPVLLLRLRCGVLRGAGGYADRRMAAAARRRAARRRPFAEPGHRYRAGGRRFHPGHGMADHRGTVVERRRQADDACAVDLQDSHRQRLPRGVQRQAVREPQRRGQHPPLQGRGGTAAAAAVLGVLRDPRRGRKPCRLSLQSAAVRTGHLRGHTRRGRRNAAGRRAMTADAPMIAMQDAPLKPFRFADVAAHVRAGTPAVLVTIVEVKGSAPREPGVRMLVTSDGLAGTIGGGHLEWRGMEIARAMLAAPGREPARRIVRIPLGPALGQCCGGVVKLAFESLGPPDLEWLDAVERAFASRAALVRTVPPQGPVSYRMEPDTAANAAAVTLHEDDTWTDGLVPDEMHVVLFGAGHVGQALIPVLGTLPCTVHWVDGRDTLFPSGLPANVVAEATDTAEAVVDQAPPGSYFLVMTHSHALDQALCERILRRTDFAYFGLIGSKTKRARFEHRMAEHGIDPARFASMTCPIGVSGITDKAPAMIAIAIVAQLLQVRDQRLAARRQGAGAAVA</sequence>
<dbReference type="InterPro" id="IPR016208">
    <property type="entry name" value="Ald_Oxase/xanthine_DH-like"/>
</dbReference>
<dbReference type="Pfam" id="PF02738">
    <property type="entry name" value="MoCoBD_1"/>
    <property type="match status" value="1"/>
</dbReference>
<reference evidence="6 7" key="1">
    <citation type="submission" date="2019-07" db="EMBL/GenBank/DDBJ databases">
        <title>Genome sequencing of lignin-degrading bacterial isolates.</title>
        <authorList>
            <person name="Gladden J."/>
        </authorList>
    </citation>
    <scope>NUCLEOTIDE SEQUENCE [LARGE SCALE GENOMIC DNA]</scope>
    <source>
        <strain evidence="6 7">J11</strain>
    </source>
</reference>
<dbReference type="GO" id="GO:0016491">
    <property type="term" value="F:oxidoreductase activity"/>
    <property type="evidence" value="ECO:0007669"/>
    <property type="project" value="UniProtKB-KW"/>
</dbReference>
<dbReference type="FunFam" id="3.30.365.10:FF:000001">
    <property type="entry name" value="Xanthine dehydrogenase oxidase"/>
    <property type="match status" value="1"/>
</dbReference>
<dbReference type="AlphaFoldDB" id="A0A562B2D0"/>
<evidence type="ECO:0000256" key="2">
    <source>
        <dbReference type="ARBA" id="ARBA00023002"/>
    </source>
</evidence>
<evidence type="ECO:0000313" key="7">
    <source>
        <dbReference type="Proteomes" id="UP000318141"/>
    </source>
</evidence>
<dbReference type="Gene3D" id="3.90.1170.50">
    <property type="entry name" value="Aldehyde oxidase/xanthine dehydrogenase, a/b hammerhead"/>
    <property type="match status" value="1"/>
</dbReference>
<feature type="compositionally biased region" description="Basic residues" evidence="4">
    <location>
        <begin position="697"/>
        <end position="707"/>
    </location>
</feature>
<evidence type="ECO:0000259" key="5">
    <source>
        <dbReference type="SMART" id="SM01008"/>
    </source>
</evidence>
<dbReference type="Proteomes" id="UP000318141">
    <property type="component" value="Unassembled WGS sequence"/>
</dbReference>
<dbReference type="NCBIfam" id="TIGR02965">
    <property type="entry name" value="xanthine_xdhB"/>
    <property type="match status" value="1"/>
</dbReference>
<dbReference type="Gene3D" id="3.40.50.720">
    <property type="entry name" value="NAD(P)-binding Rossmann-like Domain"/>
    <property type="match status" value="1"/>
</dbReference>
<name>A0A562B2D0_9BURK</name>
<dbReference type="InterPro" id="IPR000674">
    <property type="entry name" value="Ald_Oxase/Xan_DH_a/b"/>
</dbReference>
<dbReference type="NCBIfam" id="TIGR02964">
    <property type="entry name" value="xanthine_xdhC"/>
    <property type="match status" value="1"/>
</dbReference>
<comment type="cofactor">
    <cofactor evidence="3">
        <name>Mo-molybdopterin cytosine dinucleotide</name>
        <dbReference type="ChEBI" id="CHEBI:71308"/>
    </cofactor>
</comment>
<feature type="region of interest" description="Disordered" evidence="4">
    <location>
        <begin position="684"/>
        <end position="712"/>
    </location>
</feature>
<dbReference type="SUPFAM" id="SSF56003">
    <property type="entry name" value="Molybdenum cofactor-binding domain"/>
    <property type="match status" value="1"/>
</dbReference>